<dbReference type="EnsemblPlants" id="Kaladp0048s0726.1.v1.1">
    <property type="protein sequence ID" value="Kaladp0048s0726.1.v1.1.CDS.1"/>
    <property type="gene ID" value="Kaladp0048s0726.v1.1"/>
</dbReference>
<dbReference type="PANTHER" id="PTHR33052">
    <property type="entry name" value="DUF4228 DOMAIN PROTEIN-RELATED"/>
    <property type="match status" value="1"/>
</dbReference>
<dbReference type="InterPro" id="IPR025322">
    <property type="entry name" value="PADRE_dom"/>
</dbReference>
<sequence>MGPTVKENGVLKLVHPGGLVEIHTTPITAAEVMKMNPRHCVARPDVFKYPWIVVRPESVLRPGTLFYVVPHHTMRKLMLKAQEKELQQARQLIAQHSTENKSFNKGNREKSIFKHNGGNKQSRVACFDQSATDYASVDLSHFNSTPPSHSTDQSFGSQASGLSAFSEVMNSSEEAATGKKERNYQQAVTPNIVQRRDEGHGRRRAEMDPQKLQLTLERLVSVQRPTGNCTTLPMTENSNRMMSGLKSCLKTRETTNMSTTNLRVRFMLPGDEEKIMRTRSWLLEISPEAAP</sequence>
<evidence type="ECO:0000313" key="2">
    <source>
        <dbReference type="EnsemblPlants" id="Kaladp0048s0726.1.v1.1.CDS.1"/>
    </source>
</evidence>
<organism evidence="2 3">
    <name type="scientific">Kalanchoe fedtschenkoi</name>
    <name type="common">Lavender scallops</name>
    <name type="synonym">South American air plant</name>
    <dbReference type="NCBI Taxonomy" id="63787"/>
    <lineage>
        <taxon>Eukaryota</taxon>
        <taxon>Viridiplantae</taxon>
        <taxon>Streptophyta</taxon>
        <taxon>Embryophyta</taxon>
        <taxon>Tracheophyta</taxon>
        <taxon>Spermatophyta</taxon>
        <taxon>Magnoliopsida</taxon>
        <taxon>eudicotyledons</taxon>
        <taxon>Gunneridae</taxon>
        <taxon>Pentapetalae</taxon>
        <taxon>Saxifragales</taxon>
        <taxon>Crassulaceae</taxon>
        <taxon>Kalanchoe</taxon>
    </lineage>
</organism>
<feature type="region of interest" description="Disordered" evidence="1">
    <location>
        <begin position="95"/>
        <end position="118"/>
    </location>
</feature>
<evidence type="ECO:0000313" key="3">
    <source>
        <dbReference type="Proteomes" id="UP000594263"/>
    </source>
</evidence>
<proteinExistence type="predicted"/>
<dbReference type="Pfam" id="PF14009">
    <property type="entry name" value="PADRE"/>
    <property type="match status" value="1"/>
</dbReference>
<reference evidence="2" key="1">
    <citation type="submission" date="2021-01" db="UniProtKB">
        <authorList>
            <consortium name="EnsemblPlants"/>
        </authorList>
    </citation>
    <scope>IDENTIFICATION</scope>
</reference>
<feature type="compositionally biased region" description="Polar residues" evidence="1">
    <location>
        <begin position="95"/>
        <end position="105"/>
    </location>
</feature>
<evidence type="ECO:0000256" key="1">
    <source>
        <dbReference type="SAM" id="MobiDB-lite"/>
    </source>
</evidence>
<accession>A0A7N0ZYI7</accession>
<keyword evidence="3" id="KW-1185">Reference proteome</keyword>
<dbReference type="Gramene" id="Kaladp0048s0726.1.v1.1">
    <property type="protein sequence ID" value="Kaladp0048s0726.1.v1.1.CDS.1"/>
    <property type="gene ID" value="Kaladp0048s0726.v1.1"/>
</dbReference>
<dbReference type="Proteomes" id="UP000594263">
    <property type="component" value="Unplaced"/>
</dbReference>
<dbReference type="AlphaFoldDB" id="A0A7N0ZYI7"/>
<protein>
    <submittedName>
        <fullName evidence="2">Uncharacterized protein</fullName>
    </submittedName>
</protein>
<name>A0A7N0ZYI7_KALFE</name>